<dbReference type="NCBIfam" id="TIGR01515">
    <property type="entry name" value="branching_enzym"/>
    <property type="match status" value="1"/>
</dbReference>
<dbReference type="EC" id="2.4.1.18" evidence="10"/>
<protein>
    <recommendedName>
        <fullName evidence="10">1,4-alpha-glucan branching enzyme GlgB</fullName>
        <ecNumber evidence="10">2.4.1.18</ecNumber>
    </recommendedName>
    <alternativeName>
        <fullName evidence="10">1,4-alpha-D-glucan:1,4-alpha-D-glucan 6-glucosyl-transferase</fullName>
    </alternativeName>
    <alternativeName>
        <fullName evidence="10">Alpha-(1-&gt;4)-glucan branching enzyme</fullName>
    </alternativeName>
    <alternativeName>
        <fullName evidence="10">Glycogen branching enzyme</fullName>
        <shortName evidence="10">BE</shortName>
    </alternativeName>
</protein>
<dbReference type="InterPro" id="IPR004193">
    <property type="entry name" value="Glyco_hydro_13_N"/>
</dbReference>
<dbReference type="GO" id="GO:0005829">
    <property type="term" value="C:cytosol"/>
    <property type="evidence" value="ECO:0007669"/>
    <property type="project" value="TreeGrafter"/>
</dbReference>
<reference evidence="13" key="1">
    <citation type="submission" date="2020-09" db="EMBL/GenBank/DDBJ databases">
        <title>New species isolated from human feces.</title>
        <authorList>
            <person name="Kitahara M."/>
            <person name="Shigeno Y."/>
            <person name="Shime M."/>
            <person name="Matsumoto Y."/>
            <person name="Nakamura S."/>
            <person name="Motooka D."/>
            <person name="Fukuoka S."/>
            <person name="Nishikawa H."/>
            <person name="Benno Y."/>
        </authorList>
    </citation>
    <scope>NUCLEOTIDE SEQUENCE</scope>
    <source>
        <strain evidence="13">MM50</strain>
    </source>
</reference>
<dbReference type="Pfam" id="PF00128">
    <property type="entry name" value="Alpha-amylase"/>
    <property type="match status" value="1"/>
</dbReference>
<comment type="subunit">
    <text evidence="10">Monomer.</text>
</comment>
<evidence type="ECO:0000256" key="2">
    <source>
        <dbReference type="ARBA" id="ARBA00002953"/>
    </source>
</evidence>
<dbReference type="GO" id="GO:0003844">
    <property type="term" value="F:1,4-alpha-glucan branching enzyme activity"/>
    <property type="evidence" value="ECO:0007669"/>
    <property type="project" value="UniProtKB-UniRule"/>
</dbReference>
<dbReference type="InterPro" id="IPR037439">
    <property type="entry name" value="Branching_enzy"/>
</dbReference>
<dbReference type="NCBIfam" id="NF003811">
    <property type="entry name" value="PRK05402.1"/>
    <property type="match status" value="1"/>
</dbReference>
<dbReference type="FunFam" id="2.60.40.1180:FF:000002">
    <property type="entry name" value="1,4-alpha-glucan branching enzyme GlgB"/>
    <property type="match status" value="1"/>
</dbReference>
<dbReference type="Pfam" id="PF02806">
    <property type="entry name" value="Alpha-amylase_C"/>
    <property type="match status" value="1"/>
</dbReference>
<evidence type="ECO:0000256" key="11">
    <source>
        <dbReference type="PIRSR" id="PIRSR000463-1"/>
    </source>
</evidence>
<evidence type="ECO:0000256" key="8">
    <source>
        <dbReference type="ARBA" id="ARBA00023056"/>
    </source>
</evidence>
<feature type="domain" description="Glycosyl hydrolase family 13 catalytic" evidence="12">
    <location>
        <begin position="139"/>
        <end position="484"/>
    </location>
</feature>
<dbReference type="Gene3D" id="2.60.40.1180">
    <property type="entry name" value="Golgi alpha-mannosidase II"/>
    <property type="match status" value="1"/>
</dbReference>
<dbReference type="PANTHER" id="PTHR43651:SF3">
    <property type="entry name" value="1,4-ALPHA-GLUCAN-BRANCHING ENZYME"/>
    <property type="match status" value="1"/>
</dbReference>
<evidence type="ECO:0000256" key="4">
    <source>
        <dbReference type="ARBA" id="ARBA00009000"/>
    </source>
</evidence>
<feature type="active site" description="Proton donor" evidence="10 11">
    <location>
        <position position="347"/>
    </location>
</feature>
<evidence type="ECO:0000313" key="14">
    <source>
        <dbReference type="Proteomes" id="UP000681035"/>
    </source>
</evidence>
<evidence type="ECO:0000256" key="9">
    <source>
        <dbReference type="ARBA" id="ARBA00023277"/>
    </source>
</evidence>
<dbReference type="Gene3D" id="3.20.20.80">
    <property type="entry name" value="Glycosidases"/>
    <property type="match status" value="1"/>
</dbReference>
<dbReference type="GO" id="GO:0005978">
    <property type="term" value="P:glycogen biosynthetic process"/>
    <property type="evidence" value="ECO:0007669"/>
    <property type="project" value="UniProtKB-UniRule"/>
</dbReference>
<dbReference type="UniPathway" id="UPA00164"/>
<dbReference type="GO" id="GO:0043169">
    <property type="term" value="F:cation binding"/>
    <property type="evidence" value="ECO:0007669"/>
    <property type="project" value="InterPro"/>
</dbReference>
<dbReference type="CDD" id="cd02855">
    <property type="entry name" value="E_set_GBE_prok_N"/>
    <property type="match status" value="1"/>
</dbReference>
<dbReference type="PIRSF" id="PIRSF000463">
    <property type="entry name" value="GlgB"/>
    <property type="match status" value="1"/>
</dbReference>
<proteinExistence type="inferred from homology"/>
<evidence type="ECO:0000313" key="13">
    <source>
        <dbReference type="EMBL" id="BCK80923.1"/>
    </source>
</evidence>
<dbReference type="HAMAP" id="MF_00685">
    <property type="entry name" value="GlgB"/>
    <property type="match status" value="1"/>
</dbReference>
<evidence type="ECO:0000256" key="6">
    <source>
        <dbReference type="ARBA" id="ARBA00022676"/>
    </source>
</evidence>
<dbReference type="InterPro" id="IPR006047">
    <property type="entry name" value="GH13_cat_dom"/>
</dbReference>
<dbReference type="InterPro" id="IPR013780">
    <property type="entry name" value="Glyco_hydro_b"/>
</dbReference>
<dbReference type="InterPro" id="IPR044143">
    <property type="entry name" value="GlgB_N_E_set_prok"/>
</dbReference>
<dbReference type="EMBL" id="AP023418">
    <property type="protein sequence ID" value="BCK80923.1"/>
    <property type="molecule type" value="Genomic_DNA"/>
</dbReference>
<dbReference type="GO" id="GO:0004553">
    <property type="term" value="F:hydrolase activity, hydrolyzing O-glycosyl compounds"/>
    <property type="evidence" value="ECO:0007669"/>
    <property type="project" value="InterPro"/>
</dbReference>
<dbReference type="FunFam" id="3.20.20.80:FF:000003">
    <property type="entry name" value="1,4-alpha-glucan branching enzyme GlgB"/>
    <property type="match status" value="1"/>
</dbReference>
<keyword evidence="5 10" id="KW-0321">Glycogen metabolism</keyword>
<keyword evidence="7 10" id="KW-0808">Transferase</keyword>
<comment type="catalytic activity">
    <reaction evidence="1 10">
        <text>Transfers a segment of a (1-&gt;4)-alpha-D-glucan chain to a primary hydroxy group in a similar glucan chain.</text>
        <dbReference type="EC" id="2.4.1.18"/>
    </reaction>
</comment>
<dbReference type="CDD" id="cd11322">
    <property type="entry name" value="AmyAc_Glg_BE"/>
    <property type="match status" value="1"/>
</dbReference>
<evidence type="ECO:0000256" key="1">
    <source>
        <dbReference type="ARBA" id="ARBA00000826"/>
    </source>
</evidence>
<dbReference type="AlphaFoldDB" id="A0A810Q8K9"/>
<organism evidence="13 14">
    <name type="scientific">Vescimonas coprocola</name>
    <dbReference type="NCBI Taxonomy" id="2714355"/>
    <lineage>
        <taxon>Bacteria</taxon>
        <taxon>Bacillati</taxon>
        <taxon>Bacillota</taxon>
        <taxon>Clostridia</taxon>
        <taxon>Eubacteriales</taxon>
        <taxon>Oscillospiraceae</taxon>
        <taxon>Vescimonas</taxon>
    </lineage>
</organism>
<keyword evidence="8 10" id="KW-0320">Glycogen biosynthesis</keyword>
<dbReference type="KEGG" id="vcop:MM50RIKEN_06860"/>
<dbReference type="InterPro" id="IPR017853">
    <property type="entry name" value="GH"/>
</dbReference>
<dbReference type="SUPFAM" id="SSF51011">
    <property type="entry name" value="Glycosyl hydrolase domain"/>
    <property type="match status" value="1"/>
</dbReference>
<feature type="active site" description="Nucleophile" evidence="10 11">
    <location>
        <position position="296"/>
    </location>
</feature>
<evidence type="ECO:0000256" key="5">
    <source>
        <dbReference type="ARBA" id="ARBA00022600"/>
    </source>
</evidence>
<comment type="function">
    <text evidence="2 10">Catalyzes the formation of the alpha-1,6-glucosidic linkages in glycogen by scission of a 1,4-alpha-linked oligosaccharide from growing alpha-1,4-glucan chains and the subsequent attachment of the oligosaccharide to the alpha-1,6 position.</text>
</comment>
<dbReference type="SMART" id="SM00642">
    <property type="entry name" value="Aamy"/>
    <property type="match status" value="1"/>
</dbReference>
<dbReference type="PANTHER" id="PTHR43651">
    <property type="entry name" value="1,4-ALPHA-GLUCAN-BRANCHING ENZYME"/>
    <property type="match status" value="1"/>
</dbReference>
<evidence type="ECO:0000256" key="7">
    <source>
        <dbReference type="ARBA" id="ARBA00022679"/>
    </source>
</evidence>
<evidence type="ECO:0000256" key="10">
    <source>
        <dbReference type="HAMAP-Rule" id="MF_00685"/>
    </source>
</evidence>
<dbReference type="Gene3D" id="2.60.40.10">
    <property type="entry name" value="Immunoglobulins"/>
    <property type="match status" value="1"/>
</dbReference>
<dbReference type="Proteomes" id="UP000681035">
    <property type="component" value="Chromosome"/>
</dbReference>
<accession>A0A810Q8K9</accession>
<dbReference type="Pfam" id="PF02922">
    <property type="entry name" value="CBM_48"/>
    <property type="match status" value="1"/>
</dbReference>
<dbReference type="RefSeq" id="WP_213541755.1">
    <property type="nucleotide sequence ID" value="NZ_AP023418.1"/>
</dbReference>
<keyword evidence="6 10" id="KW-0328">Glycosyltransferase</keyword>
<name>A0A810Q8K9_9FIRM</name>
<keyword evidence="9 10" id="KW-0119">Carbohydrate metabolism</keyword>
<keyword evidence="14" id="KW-1185">Reference proteome</keyword>
<sequence length="629" mass="73131">MEGGLKRFFEGSWQEAQSLLGAHRTAEGWCFRVYAPNARSVRVAGDFSDWQGLAMNRWPEGIWETTVPQAQVGQSYKYVVEGADGRTRWKADPYGVYSQLRPANASRLWEMAPYPWRDAAWRGKRRREPLWEGPLNIYEVHPGSWQRQEDGSFLTYRQLADRLAPYVRDMGYHAVELLPVTEYPLDDSWGYQCVGYFAPTARYGTPEDLKYFVDRMHRAGIAVILDWVPAHFCKDEHGLIDFDGTCLYEYGDPLKREHAGWGTRVFDFGRGEVRSFLLSSAAWWLREYHMDGLRVDAVASMLYLDYDRQEWRPNVYGGHENLEAISFLQDLNRMAAAMDPPALTAAEESTAWPKVTWPVEEGGLGFDLKWNMGWMNDICHYLKMDPWFRQYHHKDVTFSMVYAFSERFVLPVSHDEVVHMKGSLRGKMPGDDWRQLAGVRGFYLYLLAHPGKKLTFMGTELAQWHEWDFAGQLDWYLLEQEDCRRTHECIRELNRFYRKNRPLWENDSDWNGFEWLVVDDNRSNVIVFLRRDRAGHELVCAVNFSPEAWEDYRFGVPGGKRYYEEVFNTDSLQWGGSGVCNEGLLTVEDIPSHGRERSLKIRIPPLGGVILKGRSRRPAEPKNGTEGRT</sequence>
<dbReference type="InterPro" id="IPR006048">
    <property type="entry name" value="A-amylase/branching_C"/>
</dbReference>
<comment type="pathway">
    <text evidence="3 10">Glycan biosynthesis; glycogen biosynthesis.</text>
</comment>
<evidence type="ECO:0000259" key="12">
    <source>
        <dbReference type="SMART" id="SM00642"/>
    </source>
</evidence>
<dbReference type="NCBIfam" id="NF008967">
    <property type="entry name" value="PRK12313.1"/>
    <property type="match status" value="1"/>
</dbReference>
<comment type="similarity">
    <text evidence="4 10">Belongs to the glycosyl hydrolase 13 family. GlgB subfamily.</text>
</comment>
<dbReference type="InterPro" id="IPR006407">
    <property type="entry name" value="GlgB"/>
</dbReference>
<dbReference type="SUPFAM" id="SSF51445">
    <property type="entry name" value="(Trans)glycosidases"/>
    <property type="match status" value="1"/>
</dbReference>
<dbReference type="InterPro" id="IPR013783">
    <property type="entry name" value="Ig-like_fold"/>
</dbReference>
<gene>
    <name evidence="10 13" type="primary">glgB</name>
    <name evidence="13" type="ORF">MM50RIKEN_06860</name>
</gene>
<evidence type="ECO:0000256" key="3">
    <source>
        <dbReference type="ARBA" id="ARBA00004964"/>
    </source>
</evidence>